<dbReference type="PROSITE" id="PS50871">
    <property type="entry name" value="C1Q"/>
    <property type="match status" value="1"/>
</dbReference>
<sequence length="192" mass="20691">MPMKKQASRTKSSAKTSGYGSCKRKYSHSCKSAKKSCKTVKYVCKPVVKKKCKKVVRKSAFRANANQVQSIPAATLVQVAFGQEVFDLGREYNPVTSTFQAKQSGIYTFFASVYFSFAVAAPVEVTVVLRVNGQTAFGDTETLSFDGVIDTSGIVSLRRGDNVTVEFISSSAGSIIPNAGTHFDGALTRATK</sequence>
<proteinExistence type="predicted"/>
<dbReference type="RefSeq" id="WP_284241985.1">
    <property type="nucleotide sequence ID" value="NZ_BSSQ01000028.1"/>
</dbReference>
<gene>
    <name evidence="3" type="ORF">MU1_55230</name>
</gene>
<name>A0ABQ6GJV6_9BACL</name>
<evidence type="ECO:0000313" key="4">
    <source>
        <dbReference type="Proteomes" id="UP001157114"/>
    </source>
</evidence>
<evidence type="ECO:0000256" key="1">
    <source>
        <dbReference type="SAM" id="MobiDB-lite"/>
    </source>
</evidence>
<dbReference type="EMBL" id="BSSQ01000028">
    <property type="protein sequence ID" value="GLX71174.1"/>
    <property type="molecule type" value="Genomic_DNA"/>
</dbReference>
<dbReference type="Pfam" id="PF00386">
    <property type="entry name" value="C1q"/>
    <property type="match status" value="1"/>
</dbReference>
<dbReference type="Proteomes" id="UP001157114">
    <property type="component" value="Unassembled WGS sequence"/>
</dbReference>
<comment type="caution">
    <text evidence="3">The sequence shown here is derived from an EMBL/GenBank/DDBJ whole genome shotgun (WGS) entry which is preliminary data.</text>
</comment>
<feature type="region of interest" description="Disordered" evidence="1">
    <location>
        <begin position="1"/>
        <end position="25"/>
    </location>
</feature>
<keyword evidence="4" id="KW-1185">Reference proteome</keyword>
<dbReference type="InterPro" id="IPR008983">
    <property type="entry name" value="Tumour_necrosis_fac-like_dom"/>
</dbReference>
<organism evidence="3 4">
    <name type="scientific">Paenibacillus glycanilyticus</name>
    <dbReference type="NCBI Taxonomy" id="126569"/>
    <lineage>
        <taxon>Bacteria</taxon>
        <taxon>Bacillati</taxon>
        <taxon>Bacillota</taxon>
        <taxon>Bacilli</taxon>
        <taxon>Bacillales</taxon>
        <taxon>Paenibacillaceae</taxon>
        <taxon>Paenibacillus</taxon>
    </lineage>
</organism>
<evidence type="ECO:0000259" key="2">
    <source>
        <dbReference type="PROSITE" id="PS50871"/>
    </source>
</evidence>
<protein>
    <recommendedName>
        <fullName evidence="2">C1q domain-containing protein</fullName>
    </recommendedName>
</protein>
<dbReference type="SMART" id="SM00110">
    <property type="entry name" value="C1Q"/>
    <property type="match status" value="1"/>
</dbReference>
<feature type="compositionally biased region" description="Polar residues" evidence="1">
    <location>
        <begin position="9"/>
        <end position="19"/>
    </location>
</feature>
<feature type="domain" description="C1q" evidence="2">
    <location>
        <begin position="54"/>
        <end position="192"/>
    </location>
</feature>
<accession>A0ABQ6GJV6</accession>
<dbReference type="Gene3D" id="2.60.120.40">
    <property type="match status" value="1"/>
</dbReference>
<dbReference type="SUPFAM" id="SSF49842">
    <property type="entry name" value="TNF-like"/>
    <property type="match status" value="1"/>
</dbReference>
<dbReference type="InterPro" id="IPR001073">
    <property type="entry name" value="C1q_dom"/>
</dbReference>
<evidence type="ECO:0000313" key="3">
    <source>
        <dbReference type="EMBL" id="GLX71174.1"/>
    </source>
</evidence>
<reference evidence="3 4" key="1">
    <citation type="submission" date="2023-03" db="EMBL/GenBank/DDBJ databases">
        <title>Draft genome sequence of the bacteria which degrade cell wall of Tricholomamatutake.</title>
        <authorList>
            <person name="Konishi Y."/>
            <person name="Fukuta Y."/>
            <person name="Shirasaka N."/>
        </authorList>
    </citation>
    <scope>NUCLEOTIDE SEQUENCE [LARGE SCALE GENOMIC DNA]</scope>
    <source>
        <strain evidence="4">mu1</strain>
    </source>
</reference>